<evidence type="ECO:0000313" key="11">
    <source>
        <dbReference type="Proteomes" id="UP000216363"/>
    </source>
</evidence>
<accession>A0A256GZN7</accession>
<dbReference type="PANTHER" id="PTHR30461">
    <property type="entry name" value="DNA-INVERTASE FROM LAMBDOID PROPHAGE"/>
    <property type="match status" value="1"/>
</dbReference>
<dbReference type="EMBL" id="NNRN01000019">
    <property type="protein sequence ID" value="OYR32704.1"/>
    <property type="molecule type" value="Genomic_DNA"/>
</dbReference>
<dbReference type="InterPro" id="IPR006120">
    <property type="entry name" value="Resolvase_HTH_dom"/>
</dbReference>
<gene>
    <name evidence="10" type="ORF">CES86_5584</name>
    <name evidence="9" type="ORF">F9L03_22785</name>
</gene>
<keyword evidence="4" id="KW-0238">DNA-binding</keyword>
<comment type="similarity">
    <text evidence="1">Belongs to the site-specific recombinase resolvase family.</text>
</comment>
<dbReference type="FunFam" id="3.40.50.1390:FF:000001">
    <property type="entry name" value="DNA recombinase"/>
    <property type="match status" value="1"/>
</dbReference>
<keyword evidence="12" id="KW-1185">Reference proteome</keyword>
<keyword evidence="2" id="KW-0229">DNA integration</keyword>
<evidence type="ECO:0000256" key="4">
    <source>
        <dbReference type="ARBA" id="ARBA00023125"/>
    </source>
</evidence>
<dbReference type="GO" id="GO:0015074">
    <property type="term" value="P:DNA integration"/>
    <property type="evidence" value="ECO:0007669"/>
    <property type="project" value="UniProtKB-KW"/>
</dbReference>
<dbReference type="Proteomes" id="UP000435957">
    <property type="component" value="Unassembled WGS sequence"/>
</dbReference>
<dbReference type="AlphaFoldDB" id="A0A256GZN7"/>
<keyword evidence="5" id="KW-0233">DNA recombination</keyword>
<evidence type="ECO:0000259" key="8">
    <source>
        <dbReference type="PROSITE" id="PS51736"/>
    </source>
</evidence>
<dbReference type="GO" id="GO:0000150">
    <property type="term" value="F:DNA strand exchange activity"/>
    <property type="evidence" value="ECO:0007669"/>
    <property type="project" value="UniProtKB-KW"/>
</dbReference>
<comment type="caution">
    <text evidence="10">The sequence shown here is derived from an EMBL/GenBank/DDBJ whole genome shotgun (WGS) entry which is preliminary data.</text>
</comment>
<dbReference type="InterPro" id="IPR036162">
    <property type="entry name" value="Resolvase-like_N_sf"/>
</dbReference>
<dbReference type="Pfam" id="PF02796">
    <property type="entry name" value="HTH_7"/>
    <property type="match status" value="1"/>
</dbReference>
<dbReference type="Gene3D" id="1.10.10.60">
    <property type="entry name" value="Homeodomain-like"/>
    <property type="match status" value="1"/>
</dbReference>
<evidence type="ECO:0000256" key="2">
    <source>
        <dbReference type="ARBA" id="ARBA00022908"/>
    </source>
</evidence>
<evidence type="ECO:0000256" key="6">
    <source>
        <dbReference type="PIRSR" id="PIRSR606118-50"/>
    </source>
</evidence>
<organism evidence="10 11">
    <name type="scientific">Brucella lupini</name>
    <dbReference type="NCBI Taxonomy" id="255457"/>
    <lineage>
        <taxon>Bacteria</taxon>
        <taxon>Pseudomonadati</taxon>
        <taxon>Pseudomonadota</taxon>
        <taxon>Alphaproteobacteria</taxon>
        <taxon>Hyphomicrobiales</taxon>
        <taxon>Brucellaceae</taxon>
        <taxon>Brucella/Ochrobactrum group</taxon>
        <taxon>Brucella</taxon>
    </lineage>
</organism>
<keyword evidence="3" id="KW-0230">DNA invertase</keyword>
<sequence>MLIGYARISKNDGQEAATQIEALWEAGCERVFDEKASGARWDRPELHRLLDQLRDGDTLVVWKLDRLSRSLKDLLHILDKVEAAGASFRSLTEAVDTSGPAGRMMMKMLGAFAEFERAMVRERTRAGLNSAREQGRVGGRPPKFNDEQRAEIIDMLEAGRKPADVARLFRVHRATIARLTAAMKFEQDEDSDEARTVGVSLLSPKSSADRRPPHVK</sequence>
<dbReference type="InterPro" id="IPR006119">
    <property type="entry name" value="Resolv_N"/>
</dbReference>
<dbReference type="PROSITE" id="PS51736">
    <property type="entry name" value="RECOMBINASES_3"/>
    <property type="match status" value="1"/>
</dbReference>
<dbReference type="InterPro" id="IPR009057">
    <property type="entry name" value="Homeodomain-like_sf"/>
</dbReference>
<feature type="active site" description="O-(5'-phospho-DNA)-serine intermediate" evidence="6">
    <location>
        <position position="9"/>
    </location>
</feature>
<evidence type="ECO:0000256" key="1">
    <source>
        <dbReference type="ARBA" id="ARBA00009913"/>
    </source>
</evidence>
<feature type="region of interest" description="Disordered" evidence="7">
    <location>
        <begin position="184"/>
        <end position="216"/>
    </location>
</feature>
<dbReference type="CDD" id="cd03768">
    <property type="entry name" value="SR_ResInv"/>
    <property type="match status" value="1"/>
</dbReference>
<protein>
    <submittedName>
        <fullName evidence="9">Recombinase family protein</fullName>
    </submittedName>
    <submittedName>
        <fullName evidence="10">Resolvase, N terminal domain protein</fullName>
    </submittedName>
</protein>
<dbReference type="SUPFAM" id="SSF46689">
    <property type="entry name" value="Homeodomain-like"/>
    <property type="match status" value="1"/>
</dbReference>
<dbReference type="PROSITE" id="PS00398">
    <property type="entry name" value="RECOMBINASES_2"/>
    <property type="match status" value="1"/>
</dbReference>
<name>A0A256GZN7_9HYPH</name>
<evidence type="ECO:0000313" key="10">
    <source>
        <dbReference type="EMBL" id="OYR32704.1"/>
    </source>
</evidence>
<evidence type="ECO:0000313" key="9">
    <source>
        <dbReference type="EMBL" id="KAB2701542.1"/>
    </source>
</evidence>
<evidence type="ECO:0000256" key="3">
    <source>
        <dbReference type="ARBA" id="ARBA00023100"/>
    </source>
</evidence>
<reference evidence="9 12" key="2">
    <citation type="submission" date="2019-09" db="EMBL/GenBank/DDBJ databases">
        <title>Taxonomic organization of the family Brucellaceae based on a phylogenomic approach.</title>
        <authorList>
            <person name="Leclercq S."/>
            <person name="Cloeckaert A."/>
            <person name="Zygmunt M.S."/>
        </authorList>
    </citation>
    <scope>NUCLEOTIDE SEQUENCE [LARGE SCALE GENOMIC DNA]</scope>
    <source>
        <strain evidence="9 12">LUP23</strain>
    </source>
</reference>
<dbReference type="SMART" id="SM00857">
    <property type="entry name" value="Resolvase"/>
    <property type="match status" value="1"/>
</dbReference>
<dbReference type="InterPro" id="IPR050639">
    <property type="entry name" value="SSR_resolvase"/>
</dbReference>
<dbReference type="EMBL" id="WBWF01000024">
    <property type="protein sequence ID" value="KAB2701542.1"/>
    <property type="molecule type" value="Genomic_DNA"/>
</dbReference>
<dbReference type="GO" id="GO:0003677">
    <property type="term" value="F:DNA binding"/>
    <property type="evidence" value="ECO:0007669"/>
    <property type="project" value="UniProtKB-KW"/>
</dbReference>
<dbReference type="InterPro" id="IPR006118">
    <property type="entry name" value="Recombinase_CS"/>
</dbReference>
<evidence type="ECO:0000256" key="5">
    <source>
        <dbReference type="ARBA" id="ARBA00023172"/>
    </source>
</evidence>
<dbReference type="Gene3D" id="3.40.50.1390">
    <property type="entry name" value="Resolvase, N-terminal catalytic domain"/>
    <property type="match status" value="1"/>
</dbReference>
<feature type="compositionally biased region" description="Basic and acidic residues" evidence="7">
    <location>
        <begin position="207"/>
        <end position="216"/>
    </location>
</feature>
<dbReference type="PANTHER" id="PTHR30461:SF2">
    <property type="entry name" value="SERINE RECOMBINASE PINE-RELATED"/>
    <property type="match status" value="1"/>
</dbReference>
<reference evidence="10 11" key="1">
    <citation type="submission" date="2017-07" db="EMBL/GenBank/DDBJ databases">
        <title>Draft genome of Ochrobactrum lupini type strain LUP21.</title>
        <authorList>
            <person name="Krzyzanowska D.M."/>
            <person name="Jafra S."/>
        </authorList>
    </citation>
    <scope>NUCLEOTIDE SEQUENCE [LARGE SCALE GENOMIC DNA]</scope>
    <source>
        <strain evidence="10 11">LUP21</strain>
    </source>
</reference>
<evidence type="ECO:0000313" key="12">
    <source>
        <dbReference type="Proteomes" id="UP000435957"/>
    </source>
</evidence>
<proteinExistence type="inferred from homology"/>
<dbReference type="Proteomes" id="UP000216363">
    <property type="component" value="Unassembled WGS sequence"/>
</dbReference>
<dbReference type="Pfam" id="PF00239">
    <property type="entry name" value="Resolvase"/>
    <property type="match status" value="1"/>
</dbReference>
<feature type="domain" description="Resolvase/invertase-type recombinase catalytic" evidence="8">
    <location>
        <begin position="1"/>
        <end position="135"/>
    </location>
</feature>
<dbReference type="SUPFAM" id="SSF53041">
    <property type="entry name" value="Resolvase-like"/>
    <property type="match status" value="1"/>
</dbReference>
<dbReference type="RefSeq" id="WP_080823891.1">
    <property type="nucleotide sequence ID" value="NZ_JBHEEP010000035.1"/>
</dbReference>
<evidence type="ECO:0000256" key="7">
    <source>
        <dbReference type="SAM" id="MobiDB-lite"/>
    </source>
</evidence>
<dbReference type="CDD" id="cd00569">
    <property type="entry name" value="HTH_Hin_like"/>
    <property type="match status" value="1"/>
</dbReference>